<sequence>MAYQHGVYIQENPTSIIPPLTANSGVQVVVGKSPIHLTANPSEAVNKPIIAYSWKEAVDNLGYSEDWKSYNLCEVMDWNFKRVGVAPVIFINVLDPKKHTAAGTETQAIDNGELTIETKGVLLDTLAVKSQDGVTSYTKNTDYTVAFNDGGFPVVSVLEDGAMATTNELQLEFDVLDPSLVDEADIIGGYDLAIEEYSGMELIGQVYPRLGIVPGLILAPGYSHKIDVATVIDAKSELINGSFNCMNVLDIDSATVTSYQEAPSWKNNNAYTSNRSIVGWPKVKIGENMYWMSTVIAGLTSYTDARNDSVPYVSPSNKPLPINGTVLADGTEVFLDQTQANFLNGNGIVTAININGWRLWGNNTAAYPSTTDPKDRFIAIRRVFDWWGNTFILTYFQKVDEPSNYRLIESVVDSENIRGNGFQARGQIAGARIEFRQEDNPITNILNGRIQFIQKIAAFPPAENIVNVLEFDPTILENALLGGGQ</sequence>
<gene>
    <name evidence="1" type="ORF">ACFOY7_09535</name>
</gene>
<reference evidence="2" key="1">
    <citation type="journal article" date="2019" name="Int. J. Syst. Evol. Microbiol.">
        <title>The Global Catalogue of Microorganisms (GCM) 10K type strain sequencing project: providing services to taxonomists for standard genome sequencing and annotation.</title>
        <authorList>
            <consortium name="The Broad Institute Genomics Platform"/>
            <consortium name="The Broad Institute Genome Sequencing Center for Infectious Disease"/>
            <person name="Wu L."/>
            <person name="Ma J."/>
        </authorList>
    </citation>
    <scope>NUCLEOTIDE SEQUENCE [LARGE SCALE GENOMIC DNA]</scope>
    <source>
        <strain evidence="2">CCUG 37865</strain>
    </source>
</reference>
<accession>A0ABV8WWJ6</accession>
<dbReference type="RefSeq" id="WP_390251739.1">
    <property type="nucleotide sequence ID" value="NZ_JBHSDT010000004.1"/>
</dbReference>
<protein>
    <submittedName>
        <fullName evidence="1">Phage tail sheath family protein</fullName>
    </submittedName>
</protein>
<proteinExistence type="predicted"/>
<name>A0ABV8WWJ6_9BACI</name>
<dbReference type="Proteomes" id="UP001595882">
    <property type="component" value="Unassembled WGS sequence"/>
</dbReference>
<dbReference type="PANTHER" id="PTHR35861:SF2">
    <property type="entry name" value="FELS-2 PROPHAGE PROTEIN"/>
    <property type="match status" value="1"/>
</dbReference>
<dbReference type="PANTHER" id="PTHR35861">
    <property type="match status" value="1"/>
</dbReference>
<keyword evidence="2" id="KW-1185">Reference proteome</keyword>
<organism evidence="1 2">
    <name type="scientific">Gracilibacillus xinjiangensis</name>
    <dbReference type="NCBI Taxonomy" id="1193282"/>
    <lineage>
        <taxon>Bacteria</taxon>
        <taxon>Bacillati</taxon>
        <taxon>Bacillota</taxon>
        <taxon>Bacilli</taxon>
        <taxon>Bacillales</taxon>
        <taxon>Bacillaceae</taxon>
        <taxon>Gracilibacillus</taxon>
    </lineage>
</organism>
<dbReference type="EMBL" id="JBHSDT010000004">
    <property type="protein sequence ID" value="MFC4403319.1"/>
    <property type="molecule type" value="Genomic_DNA"/>
</dbReference>
<evidence type="ECO:0000313" key="1">
    <source>
        <dbReference type="EMBL" id="MFC4403319.1"/>
    </source>
</evidence>
<comment type="caution">
    <text evidence="1">The sequence shown here is derived from an EMBL/GenBank/DDBJ whole genome shotgun (WGS) entry which is preliminary data.</text>
</comment>
<dbReference type="InterPro" id="IPR052042">
    <property type="entry name" value="Tail_sheath_structural"/>
</dbReference>
<evidence type="ECO:0000313" key="2">
    <source>
        <dbReference type="Proteomes" id="UP001595882"/>
    </source>
</evidence>